<evidence type="ECO:0000313" key="6">
    <source>
        <dbReference type="Proteomes" id="UP000184693"/>
    </source>
</evidence>
<dbReference type="InterPro" id="IPR046867">
    <property type="entry name" value="AldOxase/xan_DH_MoCoBD2"/>
</dbReference>
<dbReference type="Gene3D" id="3.90.1170.50">
    <property type="entry name" value="Aldehyde oxidase/xanthine dehydrogenase, a/b hammerhead"/>
    <property type="match status" value="1"/>
</dbReference>
<dbReference type="Pfam" id="PF20256">
    <property type="entry name" value="MoCoBD_2"/>
    <property type="match status" value="1"/>
</dbReference>
<dbReference type="InterPro" id="IPR016208">
    <property type="entry name" value="Ald_Oxase/xanthine_DH-like"/>
</dbReference>
<dbReference type="RefSeq" id="WP_074266240.1">
    <property type="nucleotide sequence ID" value="NZ_FSRM01000002.1"/>
</dbReference>
<dbReference type="PANTHER" id="PTHR11908">
    <property type="entry name" value="XANTHINE DEHYDROGENASE"/>
    <property type="match status" value="1"/>
</dbReference>
<gene>
    <name evidence="5" type="ORF">SAMN05444168_4099</name>
</gene>
<dbReference type="SMART" id="SM01008">
    <property type="entry name" value="Ald_Xan_dh_C"/>
    <property type="match status" value="1"/>
</dbReference>
<dbReference type="AlphaFoldDB" id="A0A1N6JAA5"/>
<dbReference type="GO" id="GO:0016491">
    <property type="term" value="F:oxidoreductase activity"/>
    <property type="evidence" value="ECO:0007669"/>
    <property type="project" value="UniProtKB-KW"/>
</dbReference>
<dbReference type="PANTHER" id="PTHR11908:SF132">
    <property type="entry name" value="ALDEHYDE OXIDASE 1-RELATED"/>
    <property type="match status" value="1"/>
</dbReference>
<dbReference type="SUPFAM" id="SSF54665">
    <property type="entry name" value="CO dehydrogenase molybdoprotein N-domain-like"/>
    <property type="match status" value="1"/>
</dbReference>
<dbReference type="InterPro" id="IPR008274">
    <property type="entry name" value="AldOxase/xan_DH_MoCoBD1"/>
</dbReference>
<evidence type="ECO:0000256" key="1">
    <source>
        <dbReference type="ARBA" id="ARBA00022505"/>
    </source>
</evidence>
<organism evidence="5 6">
    <name type="scientific">Paraburkholderia phenazinium</name>
    <dbReference type="NCBI Taxonomy" id="60549"/>
    <lineage>
        <taxon>Bacteria</taxon>
        <taxon>Pseudomonadati</taxon>
        <taxon>Pseudomonadota</taxon>
        <taxon>Betaproteobacteria</taxon>
        <taxon>Burkholderiales</taxon>
        <taxon>Burkholderiaceae</taxon>
        <taxon>Paraburkholderia</taxon>
    </lineage>
</organism>
<evidence type="ECO:0000259" key="4">
    <source>
        <dbReference type="SMART" id="SM01008"/>
    </source>
</evidence>
<feature type="region of interest" description="Disordered" evidence="3">
    <location>
        <begin position="498"/>
        <end position="517"/>
    </location>
</feature>
<reference evidence="5 6" key="1">
    <citation type="submission" date="2016-11" db="EMBL/GenBank/DDBJ databases">
        <authorList>
            <person name="Jaros S."/>
            <person name="Januszkiewicz K."/>
            <person name="Wedrychowicz H."/>
        </authorList>
    </citation>
    <scope>NUCLEOTIDE SEQUENCE [LARGE SCALE GENOMIC DNA]</scope>
    <source>
        <strain evidence="5 6">GAS86</strain>
    </source>
</reference>
<dbReference type="GO" id="GO:0005506">
    <property type="term" value="F:iron ion binding"/>
    <property type="evidence" value="ECO:0007669"/>
    <property type="project" value="InterPro"/>
</dbReference>
<dbReference type="InterPro" id="IPR000674">
    <property type="entry name" value="Ald_Oxase/Xan_DH_a/b"/>
</dbReference>
<feature type="compositionally biased region" description="Low complexity" evidence="3">
    <location>
        <begin position="501"/>
        <end position="517"/>
    </location>
</feature>
<keyword evidence="2" id="KW-0560">Oxidoreductase</keyword>
<dbReference type="SUPFAM" id="SSF56003">
    <property type="entry name" value="Molybdenum cofactor-binding domain"/>
    <property type="match status" value="1"/>
</dbReference>
<dbReference type="InterPro" id="IPR036856">
    <property type="entry name" value="Ald_Oxase/Xan_DH_a/b_sf"/>
</dbReference>
<proteinExistence type="predicted"/>
<evidence type="ECO:0000313" key="5">
    <source>
        <dbReference type="EMBL" id="SIO41167.1"/>
    </source>
</evidence>
<dbReference type="Pfam" id="PF01315">
    <property type="entry name" value="Ald_Xan_dh_C"/>
    <property type="match status" value="1"/>
</dbReference>
<dbReference type="Pfam" id="PF02738">
    <property type="entry name" value="MoCoBD_1"/>
    <property type="match status" value="1"/>
</dbReference>
<accession>A0A1N6JAA5</accession>
<protein>
    <submittedName>
        <fullName evidence="5">Xanthine dehydrogenase, molybdenum binding subunit apoprotein</fullName>
    </submittedName>
</protein>
<keyword evidence="1" id="KW-0500">Molybdenum</keyword>
<dbReference type="InterPro" id="IPR037165">
    <property type="entry name" value="AldOxase/xan_DH_Mopterin-bd_sf"/>
</dbReference>
<name>A0A1N6JAA5_9BURK</name>
<sequence length="748" mass="79614">MTTNLNKKAPLVGQPMDRTDGVLKVTGEARYAAEFGGARLAHAVLVTSTISSGSIASIDASRAQSLPGVLLVMTYQNAPRLPNGGRPPLAPPAGRHLSLLQDNQVHYSNEPVAVVVADTLERATDAAQQLRITYQATPGAHNFTRAKATMHAPISPQGRQTDTQRGNFDEGVAAGSVRIDQVYTTPVEHHNPMEPHATMAHWDGPQLTLYDSTQGVSGTRTAVAKTLGVSPDDVHVISPFLGGGFGGKGSSWSHVVLCAMAAKQTGRPVRLALTRPQMFGSVGARPRTEQHFLLAARPDGTLTAMLHDSISNTSTIEDWTETCCMVTRMLYAVPNQLTTHRLVQLNLGTPTFMRAPGETTGSFALESAMDELAWKLKMDPVALRLKNYAEVDPQENKPFSSKALRQCYEIGAEKFGWSRRTSTPRSMRSGHTLIGLGMASATYPANRSPAAAIARILPDGTAMVGSGTQDLGTGTYTVMTQVSADALGFPPEKIHFELGDSSLPQAPGSGGSQSAASVSPAVHDACTQVRNQLMSLALADNASPVHGMDASDVTVQDGWVVSRANPSLRDPAAAILARAGGKPIEAVVSVKPGQERSEYSLHSFGAVFTEVHVDADLGTIRVPRIVGVYDVGRVLNEKTARSQMMGGMVWGISAAFEEDTLLDERYGRFVNMNLAEYHVPVNADIGALDVTFVNEPDPHINSLGVRGIGEIGLTGVVAALANAVYHATGVRVRDLPITLDKVLSPVRV</sequence>
<dbReference type="OrthoDB" id="221297at2"/>
<dbReference type="EMBL" id="FSRM01000002">
    <property type="protein sequence ID" value="SIO41167.1"/>
    <property type="molecule type" value="Genomic_DNA"/>
</dbReference>
<dbReference type="Gene3D" id="3.30.365.10">
    <property type="entry name" value="Aldehyde oxidase/xanthine dehydrogenase, molybdopterin binding domain"/>
    <property type="match status" value="4"/>
</dbReference>
<evidence type="ECO:0000256" key="2">
    <source>
        <dbReference type="ARBA" id="ARBA00023002"/>
    </source>
</evidence>
<feature type="domain" description="Aldehyde oxidase/xanthine dehydrogenase a/b hammerhead" evidence="4">
    <location>
        <begin position="26"/>
        <end position="138"/>
    </location>
</feature>
<evidence type="ECO:0000256" key="3">
    <source>
        <dbReference type="SAM" id="MobiDB-lite"/>
    </source>
</evidence>
<dbReference type="Proteomes" id="UP000184693">
    <property type="component" value="Unassembled WGS sequence"/>
</dbReference>